<accession>A0AA35LSQ3</accession>
<proteinExistence type="predicted"/>
<reference evidence="1" key="1">
    <citation type="submission" date="2023-01" db="EMBL/GenBank/DDBJ databases">
        <authorList>
            <person name="Piombo E."/>
        </authorList>
    </citation>
    <scope>NUCLEOTIDE SEQUENCE</scope>
</reference>
<organism evidence="1 2">
    <name type="scientific">Clonostachys chloroleuca</name>
    <dbReference type="NCBI Taxonomy" id="1926264"/>
    <lineage>
        <taxon>Eukaryota</taxon>
        <taxon>Fungi</taxon>
        <taxon>Dikarya</taxon>
        <taxon>Ascomycota</taxon>
        <taxon>Pezizomycotina</taxon>
        <taxon>Sordariomycetes</taxon>
        <taxon>Hypocreomycetidae</taxon>
        <taxon>Hypocreales</taxon>
        <taxon>Bionectriaceae</taxon>
        <taxon>Clonostachys</taxon>
    </lineage>
</organism>
<keyword evidence="2" id="KW-1185">Reference proteome</keyword>
<dbReference type="Proteomes" id="UP001160390">
    <property type="component" value="Unassembled WGS sequence"/>
</dbReference>
<name>A0AA35LSQ3_9HYPO</name>
<gene>
    <name evidence="1" type="ORF">CCHLO57077_00011715</name>
</gene>
<evidence type="ECO:0000313" key="1">
    <source>
        <dbReference type="EMBL" id="CAI6061996.1"/>
    </source>
</evidence>
<protein>
    <submittedName>
        <fullName evidence="1">Uncharacterized protein</fullName>
    </submittedName>
</protein>
<sequence>MDYVWMCTTRQLWLNLLNKGHTRVSRDSMLGEIDAKVWDILADFFTTDSPLLPEYPFGEHPAHDESAPMSREFDKMREKMTIPLVPDGSRTCAPPIPPRDLEIEEFQAWIVEDGLWGIVTIDATNEYSNPLPPAAPRHKFRKGCSEKVKALTFSSIVPHVPELFQLPQSHEVIRCIPQSRAIVRRQHYTGLSLRNRKTVVVDRYVIGPDLDDGDIRDIDQQTANDMKGLWRSILNWALAMWSGNVIRFDEWLETTRQNIYPLINRHELGVFMDLIEVSHEHNLDTLDGLTKRTNSIKTLFGASERSRKTLRKEVAKILQNQQRSSTDLVNDLAELAFKDQDCLPRLGTNSPFEQHLLTTMWVISQSNKESAAGSSVGGEQDMWPTVQRVTTVVLKHIVDKSIRRSS</sequence>
<evidence type="ECO:0000313" key="2">
    <source>
        <dbReference type="Proteomes" id="UP001160390"/>
    </source>
</evidence>
<dbReference type="AlphaFoldDB" id="A0AA35LSQ3"/>
<dbReference type="EMBL" id="CABFNP030000619">
    <property type="protein sequence ID" value="CAI6061996.1"/>
    <property type="molecule type" value="Genomic_DNA"/>
</dbReference>
<comment type="caution">
    <text evidence="1">The sequence shown here is derived from an EMBL/GenBank/DDBJ whole genome shotgun (WGS) entry which is preliminary data.</text>
</comment>